<sequence>MNKSKQEYFYNKDRLAKEATREKATGELKVPFNDLRELSKELAFLNTNEELKAVCRYNLNSSLKRKGYVESEKCNSGAELQDINHTAFVCRNFDEQRRVLYEEFDKIGISQPECEIIGIIQKQF</sequence>
<keyword evidence="2" id="KW-1185">Reference proteome</keyword>
<dbReference type="Proteomes" id="UP001430953">
    <property type="component" value="Unassembled WGS sequence"/>
</dbReference>
<reference evidence="1 2" key="1">
    <citation type="submission" date="2023-03" db="EMBL/GenBank/DDBJ databases">
        <title>High recombination rates correlate with genetic variation in Cardiocondyla obscurior ants.</title>
        <authorList>
            <person name="Errbii M."/>
        </authorList>
    </citation>
    <scope>NUCLEOTIDE SEQUENCE [LARGE SCALE GENOMIC DNA]</scope>
    <source>
        <strain evidence="1">Alpha-2009</strain>
        <tissue evidence="1">Whole body</tissue>
    </source>
</reference>
<proteinExistence type="predicted"/>
<gene>
    <name evidence="1" type="ORF">PUN28_009434</name>
</gene>
<accession>A0AAW2FU55</accession>
<organism evidence="1 2">
    <name type="scientific">Cardiocondyla obscurior</name>
    <dbReference type="NCBI Taxonomy" id="286306"/>
    <lineage>
        <taxon>Eukaryota</taxon>
        <taxon>Metazoa</taxon>
        <taxon>Ecdysozoa</taxon>
        <taxon>Arthropoda</taxon>
        <taxon>Hexapoda</taxon>
        <taxon>Insecta</taxon>
        <taxon>Pterygota</taxon>
        <taxon>Neoptera</taxon>
        <taxon>Endopterygota</taxon>
        <taxon>Hymenoptera</taxon>
        <taxon>Apocrita</taxon>
        <taxon>Aculeata</taxon>
        <taxon>Formicoidea</taxon>
        <taxon>Formicidae</taxon>
        <taxon>Myrmicinae</taxon>
        <taxon>Cardiocondyla</taxon>
    </lineage>
</organism>
<comment type="caution">
    <text evidence="1">The sequence shown here is derived from an EMBL/GenBank/DDBJ whole genome shotgun (WGS) entry which is preliminary data.</text>
</comment>
<dbReference type="AlphaFoldDB" id="A0AAW2FU55"/>
<evidence type="ECO:0000313" key="1">
    <source>
        <dbReference type="EMBL" id="KAL0118760.1"/>
    </source>
</evidence>
<evidence type="ECO:0000313" key="2">
    <source>
        <dbReference type="Proteomes" id="UP001430953"/>
    </source>
</evidence>
<dbReference type="EMBL" id="JADYXP020000008">
    <property type="protein sequence ID" value="KAL0118760.1"/>
    <property type="molecule type" value="Genomic_DNA"/>
</dbReference>
<name>A0AAW2FU55_9HYME</name>
<protein>
    <submittedName>
        <fullName evidence="1">Uncharacterized protein</fullName>
    </submittedName>
</protein>